<comment type="caution">
    <text evidence="2">The sequence shown here is derived from an EMBL/GenBank/DDBJ whole genome shotgun (WGS) entry which is preliminary data.</text>
</comment>
<sequence>MMRPSAYCLVLWTVITPAAMAQSPVSPDNPFLPVAADNDAQETEPAVTAGGSPEDRMLELVHTEALPRFDRAEIFALSMPLPFDDDEIERESEKGTFPVRPYERNADILKHKTLTGSSCGDLRKLWQDLTFDRYAGAFCHQPVYGLRFYRGTSLLFETTVCWKCQNFYLPRYDHQKRTFVHGWHGFKNDAHAKALLKLLRSELPHPQL</sequence>
<organism evidence="2 3">
    <name type="scientific">Rhodopirellula baltica WH47</name>
    <dbReference type="NCBI Taxonomy" id="991778"/>
    <lineage>
        <taxon>Bacteria</taxon>
        <taxon>Pseudomonadati</taxon>
        <taxon>Planctomycetota</taxon>
        <taxon>Planctomycetia</taxon>
        <taxon>Pirellulales</taxon>
        <taxon>Pirellulaceae</taxon>
        <taxon>Rhodopirellula</taxon>
    </lineage>
</organism>
<gene>
    <name evidence="2" type="ORF">RBWH47_00902</name>
</gene>
<dbReference type="RefSeq" id="WP_007325860.1">
    <property type="nucleotide sequence ID" value="NZ_AFAR01000113.1"/>
</dbReference>
<dbReference type="AlphaFoldDB" id="F2AQE9"/>
<proteinExistence type="predicted"/>
<evidence type="ECO:0000313" key="3">
    <source>
        <dbReference type="Proteomes" id="UP000006222"/>
    </source>
</evidence>
<feature type="signal peptide" evidence="1">
    <location>
        <begin position="1"/>
        <end position="21"/>
    </location>
</feature>
<dbReference type="EMBL" id="AFAR01000113">
    <property type="protein sequence ID" value="EGF28093.1"/>
    <property type="molecule type" value="Genomic_DNA"/>
</dbReference>
<name>F2AQE9_RHOBT</name>
<feature type="chain" id="PRO_5003273856" evidence="1">
    <location>
        <begin position="22"/>
        <end position="208"/>
    </location>
</feature>
<reference evidence="2 3" key="1">
    <citation type="journal article" date="2013" name="Mar. Genomics">
        <title>Expression of sulfatases in Rhodopirellula baltica and the diversity of sulfatases in the genus Rhodopirellula.</title>
        <authorList>
            <person name="Wegner C.E."/>
            <person name="Richter-Heitmann T."/>
            <person name="Klindworth A."/>
            <person name="Klockow C."/>
            <person name="Richter M."/>
            <person name="Achstetter T."/>
            <person name="Glockner F.O."/>
            <person name="Harder J."/>
        </authorList>
    </citation>
    <scope>NUCLEOTIDE SEQUENCE [LARGE SCALE GENOMIC DNA]</scope>
    <source>
        <strain evidence="2 3">WH47</strain>
    </source>
</reference>
<protein>
    <submittedName>
        <fullName evidence="2">Uncharacterized protein</fullName>
    </submittedName>
</protein>
<evidence type="ECO:0000313" key="2">
    <source>
        <dbReference type="EMBL" id="EGF28093.1"/>
    </source>
</evidence>
<evidence type="ECO:0000256" key="1">
    <source>
        <dbReference type="SAM" id="SignalP"/>
    </source>
</evidence>
<dbReference type="PATRIC" id="fig|991778.3.peg.2036"/>
<accession>F2AQE9</accession>
<keyword evidence="1" id="KW-0732">Signal</keyword>
<dbReference type="Proteomes" id="UP000006222">
    <property type="component" value="Unassembled WGS sequence"/>
</dbReference>